<protein>
    <recommendedName>
        <fullName evidence="4">DoxX-like protein</fullName>
    </recommendedName>
</protein>
<name>A0A2A9CUL7_9ACTN</name>
<dbReference type="Proteomes" id="UP000226079">
    <property type="component" value="Unassembled WGS sequence"/>
</dbReference>
<reference evidence="2 3" key="1">
    <citation type="submission" date="2017-10" db="EMBL/GenBank/DDBJ databases">
        <title>Sequencing the genomes of 1000 actinobacteria strains.</title>
        <authorList>
            <person name="Klenk H.-P."/>
        </authorList>
    </citation>
    <scope>NUCLEOTIDE SEQUENCE [LARGE SCALE GENOMIC DNA]</scope>
    <source>
        <strain evidence="2 3">DSM 15597</strain>
    </source>
</reference>
<gene>
    <name evidence="2" type="ORF">ATK74_1887</name>
</gene>
<keyword evidence="1" id="KW-0472">Membrane</keyword>
<accession>A0A2A9CUL7</accession>
<keyword evidence="1" id="KW-1133">Transmembrane helix</keyword>
<comment type="caution">
    <text evidence="2">The sequence shown here is derived from an EMBL/GenBank/DDBJ whole genome shotgun (WGS) entry which is preliminary data.</text>
</comment>
<evidence type="ECO:0000313" key="2">
    <source>
        <dbReference type="EMBL" id="PFG17320.1"/>
    </source>
</evidence>
<organism evidence="2 3">
    <name type="scientific">Propionicimonas paludicola</name>
    <dbReference type="NCBI Taxonomy" id="185243"/>
    <lineage>
        <taxon>Bacteria</taxon>
        <taxon>Bacillati</taxon>
        <taxon>Actinomycetota</taxon>
        <taxon>Actinomycetes</taxon>
        <taxon>Propionibacteriales</taxon>
        <taxon>Nocardioidaceae</taxon>
        <taxon>Propionicimonas</taxon>
    </lineage>
</organism>
<feature type="transmembrane region" description="Helical" evidence="1">
    <location>
        <begin position="53"/>
        <end position="72"/>
    </location>
</feature>
<evidence type="ECO:0000256" key="1">
    <source>
        <dbReference type="SAM" id="Phobius"/>
    </source>
</evidence>
<dbReference type="EMBL" id="PDJC01000001">
    <property type="protein sequence ID" value="PFG17320.1"/>
    <property type="molecule type" value="Genomic_DNA"/>
</dbReference>
<dbReference type="AlphaFoldDB" id="A0A2A9CUL7"/>
<feature type="transmembrane region" description="Helical" evidence="1">
    <location>
        <begin position="6"/>
        <end position="25"/>
    </location>
</feature>
<dbReference type="RefSeq" id="WP_098460760.1">
    <property type="nucleotide sequence ID" value="NZ_PDJC01000001.1"/>
</dbReference>
<evidence type="ECO:0008006" key="4">
    <source>
        <dbReference type="Google" id="ProtNLM"/>
    </source>
</evidence>
<sequence length="127" mass="13661">MLDRFSPPVLVAVATALWFFVEGVIKVSHQAPSGRRAAVLVPRWRTVLTRVRGVIEMVAAIGVGIGAVLGFLDLKLGAAYPAAELGWAVSVLALWTAVESLRPPLRPVRIVLAILGFALAVFYLGFR</sequence>
<feature type="transmembrane region" description="Helical" evidence="1">
    <location>
        <begin position="110"/>
        <end position="126"/>
    </location>
</feature>
<keyword evidence="1" id="KW-0812">Transmembrane</keyword>
<keyword evidence="3" id="KW-1185">Reference proteome</keyword>
<evidence type="ECO:0000313" key="3">
    <source>
        <dbReference type="Proteomes" id="UP000226079"/>
    </source>
</evidence>
<proteinExistence type="predicted"/>